<feature type="transmembrane region" description="Helical" evidence="1">
    <location>
        <begin position="113"/>
        <end position="131"/>
    </location>
</feature>
<evidence type="ECO:0000313" key="3">
    <source>
        <dbReference type="Proteomes" id="UP001056937"/>
    </source>
</evidence>
<evidence type="ECO:0000256" key="1">
    <source>
        <dbReference type="SAM" id="Phobius"/>
    </source>
</evidence>
<gene>
    <name evidence="2" type="ORF">LHA26_14505</name>
</gene>
<keyword evidence="3" id="KW-1185">Reference proteome</keyword>
<protein>
    <submittedName>
        <fullName evidence="2">SdpI family protein</fullName>
    </submittedName>
</protein>
<dbReference type="PANTHER" id="PTHR37810:SF5">
    <property type="entry name" value="IMMUNITY PROTEIN SDPI"/>
    <property type="match status" value="1"/>
</dbReference>
<dbReference type="RefSeq" id="WP_252166296.1">
    <property type="nucleotide sequence ID" value="NZ_CP084930.1"/>
</dbReference>
<accession>A0ABY4X6E4</accession>
<dbReference type="Proteomes" id="UP001056937">
    <property type="component" value="Chromosome 1"/>
</dbReference>
<keyword evidence="1" id="KW-0812">Transmembrane</keyword>
<dbReference type="InterPro" id="IPR026272">
    <property type="entry name" value="SdpI"/>
</dbReference>
<dbReference type="Pfam" id="PF13630">
    <property type="entry name" value="SdpI"/>
    <property type="match status" value="1"/>
</dbReference>
<dbReference type="InterPro" id="IPR025962">
    <property type="entry name" value="SdpI/YhfL"/>
</dbReference>
<proteinExistence type="predicted"/>
<evidence type="ECO:0000313" key="2">
    <source>
        <dbReference type="EMBL" id="USI72487.1"/>
    </source>
</evidence>
<dbReference type="PIRSF" id="PIRSF038959">
    <property type="entry name" value="SdpI"/>
    <property type="match status" value="1"/>
</dbReference>
<organism evidence="2 3">
    <name type="scientific">Sphingomonas morindae</name>
    <dbReference type="NCBI Taxonomy" id="1541170"/>
    <lineage>
        <taxon>Bacteria</taxon>
        <taxon>Pseudomonadati</taxon>
        <taxon>Pseudomonadota</taxon>
        <taxon>Alphaproteobacteria</taxon>
        <taxon>Sphingomonadales</taxon>
        <taxon>Sphingomonadaceae</taxon>
        <taxon>Sphingomonas</taxon>
    </lineage>
</organism>
<dbReference type="EMBL" id="CP084930">
    <property type="protein sequence ID" value="USI72487.1"/>
    <property type="molecule type" value="Genomic_DNA"/>
</dbReference>
<feature type="transmembrane region" description="Helical" evidence="1">
    <location>
        <begin position="164"/>
        <end position="184"/>
    </location>
</feature>
<keyword evidence="1" id="KW-1133">Transmembrane helix</keyword>
<keyword evidence="1" id="KW-0472">Membrane</keyword>
<feature type="transmembrane region" description="Helical" evidence="1">
    <location>
        <begin position="47"/>
        <end position="74"/>
    </location>
</feature>
<name>A0ABY4X6E4_9SPHN</name>
<dbReference type="PANTHER" id="PTHR37810">
    <property type="entry name" value="IMMUNITY PROTEIN SDPI"/>
    <property type="match status" value="1"/>
</dbReference>
<feature type="transmembrane region" description="Helical" evidence="1">
    <location>
        <begin position="86"/>
        <end position="107"/>
    </location>
</feature>
<reference evidence="2" key="1">
    <citation type="journal article" date="2022" name="Toxins">
        <title>Genomic Analysis of Sphingopyxis sp. USTB-05 for Biodegrading Cyanobacterial Hepatotoxins.</title>
        <authorList>
            <person name="Liu C."/>
            <person name="Xu Q."/>
            <person name="Zhao Z."/>
            <person name="Zhang H."/>
            <person name="Liu X."/>
            <person name="Yin C."/>
            <person name="Liu Y."/>
            <person name="Yan H."/>
        </authorList>
    </citation>
    <scope>NUCLEOTIDE SEQUENCE</scope>
    <source>
        <strain evidence="2">NBD5</strain>
    </source>
</reference>
<feature type="transmembrane region" description="Helical" evidence="1">
    <location>
        <begin position="190"/>
        <end position="212"/>
    </location>
</feature>
<sequence length="218" mass="23108">MRYRAHIVASVVIVLALAGLAAAALSWLPPGARLPTHWAADGRPDRSAGAVFALFGPVVLTALLAAAMAAIPYIEPMQHRLEASAPLYRTAWSGLLAMMAVVELMVAAGAFGIALPGGTLLVALGLFLILLGNALPKSRPGFFVGIRTPWTLHDEANWIATHRYAARIMIAGGAALIMLALAPIDPGARTALVRATLLVIAANPVIYSFFFWRRIRNA</sequence>